<dbReference type="Gene3D" id="1.10.540.10">
    <property type="entry name" value="Acyl-CoA dehydrogenase/oxidase, N-terminal domain"/>
    <property type="match status" value="1"/>
</dbReference>
<comment type="caution">
    <text evidence="1">The sequence shown here is derived from an EMBL/GenBank/DDBJ whole genome shotgun (WGS) entry which is preliminary data.</text>
</comment>
<dbReference type="InterPro" id="IPR037069">
    <property type="entry name" value="AcylCoA_DH/ox_N_sf"/>
</dbReference>
<gene>
    <name evidence="1" type="ORF">BZL30_9096</name>
</gene>
<protein>
    <submittedName>
        <fullName evidence="1">Acyl-CoA dehydrogenase domain protein</fullName>
        <ecNumber evidence="1">1.3.99.-</ecNumber>
    </submittedName>
</protein>
<accession>A0A1V3WCA1</accession>
<evidence type="ECO:0000313" key="1">
    <source>
        <dbReference type="EMBL" id="OOK64599.1"/>
    </source>
</evidence>
<dbReference type="EC" id="1.3.99.-" evidence="1"/>
<proteinExistence type="predicted"/>
<organism evidence="1 2">
    <name type="scientific">Mycobacterium kansasii</name>
    <dbReference type="NCBI Taxonomy" id="1768"/>
    <lineage>
        <taxon>Bacteria</taxon>
        <taxon>Bacillati</taxon>
        <taxon>Actinomycetota</taxon>
        <taxon>Actinomycetes</taxon>
        <taxon>Mycobacteriales</taxon>
        <taxon>Mycobacteriaceae</taxon>
        <taxon>Mycobacterium</taxon>
    </lineage>
</organism>
<reference evidence="1 2" key="1">
    <citation type="submission" date="2017-02" db="EMBL/GenBank/DDBJ databases">
        <title>Complete genome sequences of Mycobacterium kansasii strains isolated from rhesus macaques.</title>
        <authorList>
            <person name="Panda A."/>
            <person name="Nagaraj S."/>
            <person name="Zhao X."/>
            <person name="Tettelin H."/>
            <person name="Detolla L.J."/>
        </authorList>
    </citation>
    <scope>NUCLEOTIDE SEQUENCE [LARGE SCALE GENOMIC DNA]</scope>
    <source>
        <strain evidence="1 2">11-3813</strain>
    </source>
</reference>
<sequence length="50" mass="5658">MPPIIEELKIKAKERGLWNLFLPAESGLTNLEYAPLAELTGWSLEIAPRH</sequence>
<dbReference type="Proteomes" id="UP000189229">
    <property type="component" value="Unassembled WGS sequence"/>
</dbReference>
<dbReference type="GO" id="GO:0050660">
    <property type="term" value="F:flavin adenine dinucleotide binding"/>
    <property type="evidence" value="ECO:0007669"/>
    <property type="project" value="InterPro"/>
</dbReference>
<dbReference type="AlphaFoldDB" id="A0A1V3WCA1"/>
<evidence type="ECO:0000313" key="2">
    <source>
        <dbReference type="Proteomes" id="UP000189229"/>
    </source>
</evidence>
<dbReference type="GO" id="GO:0016627">
    <property type="term" value="F:oxidoreductase activity, acting on the CH-CH group of donors"/>
    <property type="evidence" value="ECO:0007669"/>
    <property type="project" value="InterPro"/>
</dbReference>
<name>A0A1V3WCA1_MYCKA</name>
<dbReference type="EMBL" id="MVBM01000012">
    <property type="protein sequence ID" value="OOK64599.1"/>
    <property type="molecule type" value="Genomic_DNA"/>
</dbReference>
<keyword evidence="1" id="KW-0560">Oxidoreductase</keyword>